<reference evidence="3" key="2">
    <citation type="submission" date="2023-06" db="EMBL/GenBank/DDBJ databases">
        <authorList>
            <consortium name="Lawrence Berkeley National Laboratory"/>
            <person name="Haridas S."/>
            <person name="Hensen N."/>
            <person name="Bonometti L."/>
            <person name="Westerberg I."/>
            <person name="Brannstrom I.O."/>
            <person name="Guillou S."/>
            <person name="Cros-Aarteil S."/>
            <person name="Calhoun S."/>
            <person name="Kuo A."/>
            <person name="Mondo S."/>
            <person name="Pangilinan J."/>
            <person name="Riley R."/>
            <person name="Labutti K."/>
            <person name="Andreopoulos B."/>
            <person name="Lipzen A."/>
            <person name="Chen C."/>
            <person name="Yanf M."/>
            <person name="Daum C."/>
            <person name="Ng V."/>
            <person name="Clum A."/>
            <person name="Steindorff A."/>
            <person name="Ohm R."/>
            <person name="Martin F."/>
            <person name="Silar P."/>
            <person name="Natvig D."/>
            <person name="Lalanne C."/>
            <person name="Gautier V."/>
            <person name="Ament-Velasquez S.L."/>
            <person name="Kruys A."/>
            <person name="Hutchinson M.I."/>
            <person name="Powell A.J."/>
            <person name="Barry K."/>
            <person name="Miller A.N."/>
            <person name="Grigoriev I.V."/>
            <person name="Debuchy R."/>
            <person name="Gladieux P."/>
            <person name="Thoren M.H."/>
            <person name="Johannesson H."/>
        </authorList>
    </citation>
    <scope>NUCLEOTIDE SEQUENCE</scope>
    <source>
        <strain evidence="3">CBS 118394</strain>
    </source>
</reference>
<organism evidence="3 4">
    <name type="scientific">Apodospora peruviana</name>
    <dbReference type="NCBI Taxonomy" id="516989"/>
    <lineage>
        <taxon>Eukaryota</taxon>
        <taxon>Fungi</taxon>
        <taxon>Dikarya</taxon>
        <taxon>Ascomycota</taxon>
        <taxon>Pezizomycotina</taxon>
        <taxon>Sordariomycetes</taxon>
        <taxon>Sordariomycetidae</taxon>
        <taxon>Sordariales</taxon>
        <taxon>Lasiosphaeriaceae</taxon>
        <taxon>Apodospora</taxon>
    </lineage>
</organism>
<keyword evidence="1" id="KW-0862">Zinc</keyword>
<dbReference type="InterPro" id="IPR036236">
    <property type="entry name" value="Znf_C2H2_sf"/>
</dbReference>
<evidence type="ECO:0000259" key="2">
    <source>
        <dbReference type="PROSITE" id="PS50157"/>
    </source>
</evidence>
<keyword evidence="4" id="KW-1185">Reference proteome</keyword>
<dbReference type="Gene3D" id="3.30.160.60">
    <property type="entry name" value="Classic Zinc Finger"/>
    <property type="match status" value="1"/>
</dbReference>
<sequence>MMPVDRDQARIAVDHVCHCGKSFLRKEHLRRHEATHQAPSFVCSDCSRSFTRK</sequence>
<keyword evidence="1" id="KW-0479">Metal-binding</keyword>
<evidence type="ECO:0000313" key="4">
    <source>
        <dbReference type="Proteomes" id="UP001283341"/>
    </source>
</evidence>
<evidence type="ECO:0000256" key="1">
    <source>
        <dbReference type="PROSITE-ProRule" id="PRU00042"/>
    </source>
</evidence>
<dbReference type="GO" id="GO:0008270">
    <property type="term" value="F:zinc ion binding"/>
    <property type="evidence" value="ECO:0007669"/>
    <property type="project" value="UniProtKB-KW"/>
</dbReference>
<name>A0AAE0HWE9_9PEZI</name>
<dbReference type="PROSITE" id="PS50157">
    <property type="entry name" value="ZINC_FINGER_C2H2_2"/>
    <property type="match status" value="1"/>
</dbReference>
<dbReference type="Proteomes" id="UP001283341">
    <property type="component" value="Unassembled WGS sequence"/>
</dbReference>
<dbReference type="AlphaFoldDB" id="A0AAE0HWE9"/>
<protein>
    <recommendedName>
        <fullName evidence="2">C2H2-type domain-containing protein</fullName>
    </recommendedName>
</protein>
<gene>
    <name evidence="3" type="ORF">B0H66DRAFT_567791</name>
</gene>
<evidence type="ECO:0000313" key="3">
    <source>
        <dbReference type="EMBL" id="KAK3314128.1"/>
    </source>
</evidence>
<accession>A0AAE0HWE9</accession>
<comment type="caution">
    <text evidence="3">The sequence shown here is derived from an EMBL/GenBank/DDBJ whole genome shotgun (WGS) entry which is preliminary data.</text>
</comment>
<dbReference type="EMBL" id="JAUEDM010000007">
    <property type="protein sequence ID" value="KAK3314128.1"/>
    <property type="molecule type" value="Genomic_DNA"/>
</dbReference>
<feature type="domain" description="C2H2-type" evidence="2">
    <location>
        <begin position="15"/>
        <end position="41"/>
    </location>
</feature>
<dbReference type="InterPro" id="IPR013087">
    <property type="entry name" value="Znf_C2H2_type"/>
</dbReference>
<proteinExistence type="predicted"/>
<reference evidence="3" key="1">
    <citation type="journal article" date="2023" name="Mol. Phylogenet. Evol.">
        <title>Genome-scale phylogeny and comparative genomics of the fungal order Sordariales.</title>
        <authorList>
            <person name="Hensen N."/>
            <person name="Bonometti L."/>
            <person name="Westerberg I."/>
            <person name="Brannstrom I.O."/>
            <person name="Guillou S."/>
            <person name="Cros-Aarteil S."/>
            <person name="Calhoun S."/>
            <person name="Haridas S."/>
            <person name="Kuo A."/>
            <person name="Mondo S."/>
            <person name="Pangilinan J."/>
            <person name="Riley R."/>
            <person name="LaButti K."/>
            <person name="Andreopoulos B."/>
            <person name="Lipzen A."/>
            <person name="Chen C."/>
            <person name="Yan M."/>
            <person name="Daum C."/>
            <person name="Ng V."/>
            <person name="Clum A."/>
            <person name="Steindorff A."/>
            <person name="Ohm R.A."/>
            <person name="Martin F."/>
            <person name="Silar P."/>
            <person name="Natvig D.O."/>
            <person name="Lalanne C."/>
            <person name="Gautier V."/>
            <person name="Ament-Velasquez S.L."/>
            <person name="Kruys A."/>
            <person name="Hutchinson M.I."/>
            <person name="Powell A.J."/>
            <person name="Barry K."/>
            <person name="Miller A.N."/>
            <person name="Grigoriev I.V."/>
            <person name="Debuchy R."/>
            <person name="Gladieux P."/>
            <person name="Hiltunen Thoren M."/>
            <person name="Johannesson H."/>
        </authorList>
    </citation>
    <scope>NUCLEOTIDE SEQUENCE</scope>
    <source>
        <strain evidence="3">CBS 118394</strain>
    </source>
</reference>
<keyword evidence="1" id="KW-0863">Zinc-finger</keyword>
<dbReference type="SUPFAM" id="SSF57667">
    <property type="entry name" value="beta-beta-alpha zinc fingers"/>
    <property type="match status" value="1"/>
</dbReference>